<evidence type="ECO:0000313" key="2">
    <source>
        <dbReference type="Proteomes" id="UP000029431"/>
    </source>
</evidence>
<organism evidence="1 2">
    <name type="scientific">Paenibacillus larvae subsp. larvae DSM 25430</name>
    <dbReference type="NCBI Taxonomy" id="697284"/>
    <lineage>
        <taxon>Bacteria</taxon>
        <taxon>Bacillati</taxon>
        <taxon>Bacillota</taxon>
        <taxon>Bacilli</taxon>
        <taxon>Bacillales</taxon>
        <taxon>Paenibacillaceae</taxon>
        <taxon>Paenibacillus</taxon>
    </lineage>
</organism>
<name>V9W8E0_9BACL</name>
<protein>
    <submittedName>
        <fullName evidence="1">Phage protein</fullName>
    </submittedName>
</protein>
<proteinExistence type="predicted"/>
<keyword evidence="2" id="KW-1185">Reference proteome</keyword>
<reference evidence="1 2" key="1">
    <citation type="journal article" date="2014" name="PLoS ONE">
        <title>How to Kill the Honey Bee Larva: Genomic Potential and Virulence Mechanisms of Paenibacillus larvae.</title>
        <authorList>
            <person name="Djukic M."/>
            <person name="Brzuszkiewicz E."/>
            <person name="Funfhaus A."/>
            <person name="Voss J."/>
            <person name="Gollnow K."/>
            <person name="Poppinga L."/>
            <person name="Liesegang H."/>
            <person name="Garcia-Gonzalez E."/>
            <person name="Genersch E."/>
            <person name="Daniel R."/>
        </authorList>
    </citation>
    <scope>NUCLEOTIDE SEQUENCE [LARGE SCALE GENOMIC DNA]</scope>
    <source>
        <strain evidence="1 2">DSM 25430</strain>
    </source>
</reference>
<evidence type="ECO:0000313" key="1">
    <source>
        <dbReference type="EMBL" id="AHD06418.1"/>
    </source>
</evidence>
<sequence>MRRASALLLIKRRRYLMARKHIWMNPPLVKLAAECGKANGREGKFSARLGDVVERYDILMKLTPVPELSDIEKMILGEVVCGSALSPVTVKYMPESIMDAATGTEEERMTLRDKVITWSAAERIAAIESLGV</sequence>
<gene>
    <name evidence="1" type="ORF">ERIC2_c26310</name>
</gene>
<accession>V9W8E0</accession>
<dbReference type="KEGG" id="plv:ERIC2_c26310"/>
<dbReference type="HOGENOM" id="CLU_157934_0_0_9"/>
<dbReference type="eggNOG" id="ENOG5033IDB">
    <property type="taxonomic scope" value="Bacteria"/>
</dbReference>
<dbReference type="AlphaFoldDB" id="V9W8E0"/>
<dbReference type="EMBL" id="CP003355">
    <property type="protein sequence ID" value="AHD06418.1"/>
    <property type="molecule type" value="Genomic_DNA"/>
</dbReference>
<dbReference type="Proteomes" id="UP000029431">
    <property type="component" value="Chromosome"/>
</dbReference>